<dbReference type="EMBL" id="BAABUJ010000006">
    <property type="protein sequence ID" value="GAA5796485.1"/>
    <property type="molecule type" value="Genomic_DNA"/>
</dbReference>
<keyword evidence="2" id="KW-0560">Oxidoreductase</keyword>
<comment type="caution">
    <text evidence="3">The sequence shown here is derived from an EMBL/GenBank/DDBJ whole genome shotgun (WGS) entry which is preliminary data.</text>
</comment>
<keyword evidence="4" id="KW-1185">Reference proteome</keyword>
<reference evidence="3 4" key="1">
    <citation type="submission" date="2024-04" db="EMBL/GenBank/DDBJ databases">
        <title>genome sequences of Mucor flavus KT1a and Helicostylum pulchrum KT1b strains isolation_sourced from the surface of a dry-aged beef.</title>
        <authorList>
            <person name="Toyotome T."/>
            <person name="Hosono M."/>
            <person name="Torimaru M."/>
            <person name="Fukuda K."/>
            <person name="Mikami N."/>
        </authorList>
    </citation>
    <scope>NUCLEOTIDE SEQUENCE [LARGE SCALE GENOMIC DNA]</scope>
    <source>
        <strain evidence="3 4">KT1b</strain>
    </source>
</reference>
<comment type="similarity">
    <text evidence="1">Belongs to the short-chain dehydrogenases/reductases (SDR) family.</text>
</comment>
<dbReference type="InterPro" id="IPR002347">
    <property type="entry name" value="SDR_fam"/>
</dbReference>
<organism evidence="3 4">
    <name type="scientific">Helicostylum pulchrum</name>
    <dbReference type="NCBI Taxonomy" id="562976"/>
    <lineage>
        <taxon>Eukaryota</taxon>
        <taxon>Fungi</taxon>
        <taxon>Fungi incertae sedis</taxon>
        <taxon>Mucoromycota</taxon>
        <taxon>Mucoromycotina</taxon>
        <taxon>Mucoromycetes</taxon>
        <taxon>Mucorales</taxon>
        <taxon>Mucorineae</taxon>
        <taxon>Mucoraceae</taxon>
        <taxon>Helicostylum</taxon>
    </lineage>
</organism>
<protein>
    <submittedName>
        <fullName evidence="3">Uncharacterized protein</fullName>
    </submittedName>
</protein>
<dbReference type="PANTHER" id="PTHR44229:SF4">
    <property type="entry name" value="15-HYDROXYPROSTAGLANDIN DEHYDROGENASE [NAD(+)]"/>
    <property type="match status" value="1"/>
</dbReference>
<name>A0ABP9XNV3_9FUNG</name>
<dbReference type="PRINTS" id="PR00081">
    <property type="entry name" value="GDHRDH"/>
</dbReference>
<evidence type="ECO:0000256" key="1">
    <source>
        <dbReference type="ARBA" id="ARBA00006484"/>
    </source>
</evidence>
<evidence type="ECO:0000256" key="2">
    <source>
        <dbReference type="ARBA" id="ARBA00023002"/>
    </source>
</evidence>
<evidence type="ECO:0000313" key="4">
    <source>
        <dbReference type="Proteomes" id="UP001476247"/>
    </source>
</evidence>
<sequence length="312" mass="34028">MTLQSPSTDLTSFEGKVAVVTGGSRGIGKAVCDELIRRGAKVVIGAISDKGREVAKQYNKEAGKKVAVFLRTDVSRYDDNKALFQLAENEFGGVDIAILNAATCDNADNLFSPLDDKLEERIFNVNAVGLIKSSKVAILHMAKRGGGSIVCTSSAAGFYSVPALIAYVATKHAVIGYVKSCTFLPEVCNVRVNAVCPSFADTEFLDNVRTVGGVPDPYYDFADTIPAVPMPFIIDGVFKYLCDNKTNGETVMAYPTGLEVREAPEWHYSLLTDDSLKAQDIYLKKAIPHYKQQLSRALERYENEQKKACSIQ</sequence>
<dbReference type="SUPFAM" id="SSF51735">
    <property type="entry name" value="NAD(P)-binding Rossmann-fold domains"/>
    <property type="match status" value="1"/>
</dbReference>
<dbReference type="InterPro" id="IPR036291">
    <property type="entry name" value="NAD(P)-bd_dom_sf"/>
</dbReference>
<dbReference type="PANTHER" id="PTHR44229">
    <property type="entry name" value="15-HYDROXYPROSTAGLANDIN DEHYDROGENASE [NAD(+)]"/>
    <property type="match status" value="1"/>
</dbReference>
<dbReference type="Proteomes" id="UP001476247">
    <property type="component" value="Unassembled WGS sequence"/>
</dbReference>
<dbReference type="Gene3D" id="3.40.50.720">
    <property type="entry name" value="NAD(P)-binding Rossmann-like Domain"/>
    <property type="match status" value="1"/>
</dbReference>
<accession>A0ABP9XNV3</accession>
<evidence type="ECO:0000313" key="3">
    <source>
        <dbReference type="EMBL" id="GAA5796485.1"/>
    </source>
</evidence>
<proteinExistence type="inferred from homology"/>
<dbReference type="Pfam" id="PF00106">
    <property type="entry name" value="adh_short"/>
    <property type="match status" value="1"/>
</dbReference>
<gene>
    <name evidence="3" type="ORF">HPULCUR_001857</name>
</gene>